<name>A0A9P7C3G6_RHIOR</name>
<protein>
    <submittedName>
        <fullName evidence="1">Uncharacterized protein</fullName>
    </submittedName>
</protein>
<proteinExistence type="predicted"/>
<dbReference type="AlphaFoldDB" id="A0A9P7C3G6"/>
<accession>A0A9P7C3G6</accession>
<dbReference type="EMBL" id="JAANIT010003863">
    <property type="protein sequence ID" value="KAG1533424.1"/>
    <property type="molecule type" value="Genomic_DNA"/>
</dbReference>
<dbReference type="Proteomes" id="UP000717996">
    <property type="component" value="Unassembled WGS sequence"/>
</dbReference>
<evidence type="ECO:0000313" key="2">
    <source>
        <dbReference type="Proteomes" id="UP000717996"/>
    </source>
</evidence>
<evidence type="ECO:0000313" key="1">
    <source>
        <dbReference type="EMBL" id="KAG1533424.1"/>
    </source>
</evidence>
<sequence length="439" mass="50018">MHSTQPLATLADYLWVPAVLSPWCTFGPLIASAIKLVENQFKSDFLTAASLSARLDKLREHLQRGTFPAGVRKTFKSRSRRVSLLISIIESKESEYQSLLTRCTTSFVLATFGQQIIDQYLSLDSTPSTSELINISKAFAHLRYLIEWFPTRAKGSSIPESDLFNLLDGSTHDSVLFQNLRTFLVRRFFSLMDQAIPSDAFAACFTMKQKKTRLGSASLLGKGFRPTTHGSIVGRYNLRARIRQMPRRLTSQTSPYYRRDETHYPVVFTGAHTVRIVLQQHADISISDVVKYLGFGTKFIPKPTPNFKLLESSVQDFTRRIRLKEFFKDNENQSFDSRFHVPSRSNWQPPPCTDQNIEKGLRLLKANTFKLKYAPVNTSGLNSILPKPVTTFINNPDIIIKQADKNLGLTVLDKSWYGEQCIMFIYICSYNQNCLLIQL</sequence>
<comment type="caution">
    <text evidence="1">The sequence shown here is derived from an EMBL/GenBank/DDBJ whole genome shotgun (WGS) entry which is preliminary data.</text>
</comment>
<organism evidence="1 2">
    <name type="scientific">Rhizopus oryzae</name>
    <name type="common">Mucormycosis agent</name>
    <name type="synonym">Rhizopus arrhizus var. delemar</name>
    <dbReference type="NCBI Taxonomy" id="64495"/>
    <lineage>
        <taxon>Eukaryota</taxon>
        <taxon>Fungi</taxon>
        <taxon>Fungi incertae sedis</taxon>
        <taxon>Mucoromycota</taxon>
        <taxon>Mucoromycotina</taxon>
        <taxon>Mucoromycetes</taxon>
        <taxon>Mucorales</taxon>
        <taxon>Mucorineae</taxon>
        <taxon>Rhizopodaceae</taxon>
        <taxon>Rhizopus</taxon>
    </lineage>
</organism>
<reference evidence="1" key="1">
    <citation type="journal article" date="2020" name="Microb. Genom.">
        <title>Genetic diversity of clinical and environmental Mucorales isolates obtained from an investigation of mucormycosis cases among solid organ transplant recipients.</title>
        <authorList>
            <person name="Nguyen M.H."/>
            <person name="Kaul D."/>
            <person name="Muto C."/>
            <person name="Cheng S.J."/>
            <person name="Richter R.A."/>
            <person name="Bruno V.M."/>
            <person name="Liu G."/>
            <person name="Beyhan S."/>
            <person name="Sundermann A.J."/>
            <person name="Mounaud S."/>
            <person name="Pasculle A.W."/>
            <person name="Nierman W.C."/>
            <person name="Driscoll E."/>
            <person name="Cumbie R."/>
            <person name="Clancy C.J."/>
            <person name="Dupont C.L."/>
        </authorList>
    </citation>
    <scope>NUCLEOTIDE SEQUENCE</scope>
    <source>
        <strain evidence="1">GL16</strain>
    </source>
</reference>
<gene>
    <name evidence="1" type="ORF">G6F51_012621</name>
</gene>